<keyword evidence="7" id="KW-1185">Reference proteome</keyword>
<evidence type="ECO:0000256" key="4">
    <source>
        <dbReference type="SAM" id="Phobius"/>
    </source>
</evidence>
<gene>
    <name evidence="6" type="primary">TDEL0C06530</name>
    <name evidence="6" type="ORF">TDEL_0C06530</name>
</gene>
<protein>
    <recommendedName>
        <fullName evidence="5">SH3 domain-containing protein</fullName>
    </recommendedName>
</protein>
<dbReference type="HOGENOM" id="CLU_040701_0_0_1"/>
<dbReference type="OrthoDB" id="5340910at2759"/>
<evidence type="ECO:0000259" key="5">
    <source>
        <dbReference type="PROSITE" id="PS50002"/>
    </source>
</evidence>
<keyword evidence="4" id="KW-1133">Transmembrane helix</keyword>
<keyword evidence="4" id="KW-0472">Membrane</keyword>
<dbReference type="GO" id="GO:0005886">
    <property type="term" value="C:plasma membrane"/>
    <property type="evidence" value="ECO:0007669"/>
    <property type="project" value="EnsemblFungi"/>
</dbReference>
<keyword evidence="4" id="KW-0812">Transmembrane</keyword>
<evidence type="ECO:0000313" key="6">
    <source>
        <dbReference type="EMBL" id="CCE91542.1"/>
    </source>
</evidence>
<dbReference type="AlphaFoldDB" id="G8ZQQ5"/>
<feature type="compositionally biased region" description="Low complexity" evidence="3">
    <location>
        <begin position="14"/>
        <end position="27"/>
    </location>
</feature>
<dbReference type="Gene3D" id="2.30.30.40">
    <property type="entry name" value="SH3 Domains"/>
    <property type="match status" value="1"/>
</dbReference>
<feature type="region of interest" description="Disordered" evidence="3">
    <location>
        <begin position="1"/>
        <end position="28"/>
    </location>
</feature>
<dbReference type="EMBL" id="HE616744">
    <property type="protein sequence ID" value="CCE91542.1"/>
    <property type="molecule type" value="Genomic_DNA"/>
</dbReference>
<evidence type="ECO:0000313" key="7">
    <source>
        <dbReference type="Proteomes" id="UP000005627"/>
    </source>
</evidence>
<keyword evidence="1 2" id="KW-0728">SH3 domain</keyword>
<dbReference type="InterPro" id="IPR001452">
    <property type="entry name" value="SH3_domain"/>
</dbReference>
<dbReference type="FunCoup" id="G8ZQQ5">
    <property type="interactions" value="222"/>
</dbReference>
<feature type="compositionally biased region" description="Polar residues" evidence="3">
    <location>
        <begin position="1"/>
        <end position="13"/>
    </location>
</feature>
<proteinExistence type="predicted"/>
<accession>G8ZQQ5</accession>
<feature type="compositionally biased region" description="Basic residues" evidence="3">
    <location>
        <begin position="353"/>
        <end position="365"/>
    </location>
</feature>
<name>G8ZQQ5_TORDE</name>
<evidence type="ECO:0000256" key="2">
    <source>
        <dbReference type="PROSITE-ProRule" id="PRU00192"/>
    </source>
</evidence>
<dbReference type="InterPro" id="IPR036028">
    <property type="entry name" value="SH3-like_dom_sf"/>
</dbReference>
<dbReference type="RefSeq" id="XP_003680753.1">
    <property type="nucleotide sequence ID" value="XM_003680705.1"/>
</dbReference>
<dbReference type="InParanoid" id="G8ZQQ5"/>
<reference evidence="6 7" key="1">
    <citation type="journal article" date="2011" name="Proc. Natl. Acad. Sci. U.S.A.">
        <title>Evolutionary erosion of yeast sex chromosomes by mating-type switching accidents.</title>
        <authorList>
            <person name="Gordon J.L."/>
            <person name="Armisen D."/>
            <person name="Proux-Wera E."/>
            <person name="Oheigeartaigh S.S."/>
            <person name="Byrne K.P."/>
            <person name="Wolfe K.H."/>
        </authorList>
    </citation>
    <scope>NUCLEOTIDE SEQUENCE [LARGE SCALE GENOMIC DNA]</scope>
    <source>
        <strain evidence="7">ATCC 10662 / CBS 1146 / NBRC 0425 / NCYC 2629 / NRRL Y-866</strain>
    </source>
</reference>
<dbReference type="PROSITE" id="PS50002">
    <property type="entry name" value="SH3"/>
    <property type="match status" value="1"/>
</dbReference>
<sequence length="471" mass="51947">MSSPAVTTRTLYPSSYSQDPSSSSTSSVRVPTTITHLVTKTLASDIPSSVPLNDFSAGSRTTSATTLGLAIGLPVGLFCLGLVIFLFYFYWKDTRIDLETPKIGAGGTFKQPDEKGWLSNILYGSENVDDNDSYLNVKRLPSMSSRIQYKISKPIPQHILTPKAPICKEPAHSMEVSDDVDALLYTKPPNIYHIDSKMPSTNSLGGQQSLPSVRAGTCSDKPIRKWNYQSPLSRWFLRSSTYLQDGFALSGAIKTPTVQLKQLKILSRIHKDYADSSQFLFDEKSPILDSTGGSSESPESVEPSGMINDVKVLTPSSVVYGTIDPQVFEVGDESWPNVRPLELNPVPSNINKAGKKRKGRRHSRLRKHLEQISDVKPLPNVPKSTKGSDDRLRVGYVYKIIQDYNARLADEIHIKVGDYAKVLATHTDGWCLVEKCTAEDQSGSQSLQEKSVNDKGYLNDDRGIIPGDCLE</sequence>
<dbReference type="SUPFAM" id="SSF50044">
    <property type="entry name" value="SH3-domain"/>
    <property type="match status" value="1"/>
</dbReference>
<dbReference type="GO" id="GO:0000755">
    <property type="term" value="P:cytogamy"/>
    <property type="evidence" value="ECO:0007669"/>
    <property type="project" value="EnsemblFungi"/>
</dbReference>
<dbReference type="KEGG" id="tdl:TDEL_0C06530"/>
<dbReference type="Proteomes" id="UP000005627">
    <property type="component" value="Chromosome 3"/>
</dbReference>
<dbReference type="GO" id="GO:0005938">
    <property type="term" value="C:cell cortex"/>
    <property type="evidence" value="ECO:0007669"/>
    <property type="project" value="GOC"/>
</dbReference>
<dbReference type="GO" id="GO:0032065">
    <property type="term" value="P:maintenance of protein location in cell cortex"/>
    <property type="evidence" value="ECO:0007669"/>
    <property type="project" value="EnsemblFungi"/>
</dbReference>
<organism evidence="6 7">
    <name type="scientific">Torulaspora delbrueckii</name>
    <name type="common">Yeast</name>
    <name type="synonym">Candida colliculosa</name>
    <dbReference type="NCBI Taxonomy" id="4950"/>
    <lineage>
        <taxon>Eukaryota</taxon>
        <taxon>Fungi</taxon>
        <taxon>Dikarya</taxon>
        <taxon>Ascomycota</taxon>
        <taxon>Saccharomycotina</taxon>
        <taxon>Saccharomycetes</taxon>
        <taxon>Saccharomycetales</taxon>
        <taxon>Saccharomycetaceae</taxon>
        <taxon>Torulaspora</taxon>
    </lineage>
</organism>
<feature type="transmembrane region" description="Helical" evidence="4">
    <location>
        <begin position="67"/>
        <end position="91"/>
    </location>
</feature>
<dbReference type="GO" id="GO:0043332">
    <property type="term" value="C:mating projection tip"/>
    <property type="evidence" value="ECO:0007669"/>
    <property type="project" value="EnsemblFungi"/>
</dbReference>
<dbReference type="eggNOG" id="ENOG502QVI6">
    <property type="taxonomic scope" value="Eukaryota"/>
</dbReference>
<dbReference type="GeneID" id="11501959"/>
<feature type="domain" description="SH3" evidence="5">
    <location>
        <begin position="393"/>
        <end position="471"/>
    </location>
</feature>
<evidence type="ECO:0000256" key="1">
    <source>
        <dbReference type="ARBA" id="ARBA00022443"/>
    </source>
</evidence>
<feature type="region of interest" description="Disordered" evidence="3">
    <location>
        <begin position="346"/>
        <end position="365"/>
    </location>
</feature>
<evidence type="ECO:0000256" key="3">
    <source>
        <dbReference type="SAM" id="MobiDB-lite"/>
    </source>
</evidence>